<gene>
    <name evidence="2" type="ORF">GSTUM_00007602001</name>
</gene>
<organism evidence="2 3">
    <name type="scientific">Tuber melanosporum (strain Mel28)</name>
    <name type="common">Perigord black truffle</name>
    <dbReference type="NCBI Taxonomy" id="656061"/>
    <lineage>
        <taxon>Eukaryota</taxon>
        <taxon>Fungi</taxon>
        <taxon>Dikarya</taxon>
        <taxon>Ascomycota</taxon>
        <taxon>Pezizomycotina</taxon>
        <taxon>Pezizomycetes</taxon>
        <taxon>Pezizales</taxon>
        <taxon>Tuberaceae</taxon>
        <taxon>Tuber</taxon>
    </lineage>
</organism>
<name>D5GGX7_TUBMM</name>
<sequence>MFYQSLLQSLLFSPFLPFLLLSSPAVTTAEKLDEAAFKLKESGYNSHIATLSQLLPGASVLDVLAATNHDMVAEEVHAVGMSYKATRWENSASFNDFGTTSWYPQGVSTSADAYDVGTYEGKRVTLVSWYDNRDVPAAENKGVRIAFVDRDKSPDAYRYVLLVEPYLNAGTADFRAVNVHAGGIAWYGNSLYIVDTNKGFRVFDLTQIWKVETGDGIGRKSSGGFSAANYAYVLPQSRTYTQTNPPTPSVRFSFVSLDRTTTPDSLLVGEYQPASDTGPRRFIRWSIDYTNRQLITDSAGVATATWAYEVNIDRMQGVNSVNGKFYISRSNGRSNGDFISWVPGSTAKIAANAVPEGPEDLSYDKTTGLMYTVTEAVNGRYILPFDPKILP</sequence>
<dbReference type="AlphaFoldDB" id="D5GGX7"/>
<dbReference type="EMBL" id="FN430297">
    <property type="protein sequence ID" value="CAZ83770.1"/>
    <property type="molecule type" value="Genomic_DNA"/>
</dbReference>
<reference evidence="2" key="1">
    <citation type="journal article" date="2010" name="Nature">
        <title>Perigord black truffle genome uncovers evolutionary origins and mechanisms of symbiosis.</title>
        <authorList>
            <person name="Martin F."/>
            <person name="Kohler A."/>
            <person name="Murat C."/>
            <person name="Balestrini R."/>
            <person name="Coutinho P.M."/>
            <person name="Jaillon O."/>
            <person name="Montanini B."/>
            <person name="Morin E."/>
            <person name="Noel B."/>
            <person name="Percudani R."/>
            <person name="Porcel B."/>
            <person name="Rubini A."/>
            <person name="Amicucci A."/>
            <person name="Amselem J."/>
            <person name="Anthouard V."/>
            <person name="Arcioni S."/>
            <person name="Artiguenave F."/>
            <person name="Aury J.M."/>
            <person name="Ballario P."/>
            <person name="Bolchi A."/>
            <person name="Brenna A."/>
            <person name="Brun A."/>
            <person name="Buee M."/>
            <person name="Cantarel B."/>
            <person name="Chevalier G."/>
            <person name="Couloux A."/>
            <person name="Da Silva C."/>
            <person name="Denoeud F."/>
            <person name="Duplessis S."/>
            <person name="Ghignone S."/>
            <person name="Hilselberger B."/>
            <person name="Iotti M."/>
            <person name="Marcais B."/>
            <person name="Mello A."/>
            <person name="Miranda M."/>
            <person name="Pacioni G."/>
            <person name="Quesneville H."/>
            <person name="Riccioni C."/>
            <person name="Ruotolo R."/>
            <person name="Splivallo R."/>
            <person name="Stocchi V."/>
            <person name="Tisserant E."/>
            <person name="Viscomi A.R."/>
            <person name="Zambonelli A."/>
            <person name="Zampieri E."/>
            <person name="Henrissat B."/>
            <person name="Lebrun M.H."/>
            <person name="Paolocci F."/>
            <person name="Bonfante P."/>
            <person name="Ottonello S."/>
            <person name="Wincker P."/>
        </authorList>
    </citation>
    <scope>NUCLEOTIDE SEQUENCE [LARGE SCALE GENOMIC DNA]</scope>
    <source>
        <strain evidence="2">Mel28</strain>
    </source>
</reference>
<feature type="signal peptide" evidence="1">
    <location>
        <begin position="1"/>
        <end position="29"/>
    </location>
</feature>
<dbReference type="eggNOG" id="ENOG502SICU">
    <property type="taxonomic scope" value="Eukaryota"/>
</dbReference>
<accession>D5GGX7</accession>
<dbReference type="GeneID" id="9181741"/>
<dbReference type="OMA" id="WFMAGNE"/>
<protein>
    <submittedName>
        <fullName evidence="2">(Perigord truffle) hypothetical protein</fullName>
    </submittedName>
</protein>
<evidence type="ECO:0000313" key="3">
    <source>
        <dbReference type="Proteomes" id="UP000006911"/>
    </source>
</evidence>
<dbReference type="KEGG" id="tml:GSTUM_00007602001"/>
<dbReference type="InParanoid" id="D5GGX7"/>
<dbReference type="STRING" id="656061.D5GGX7"/>
<dbReference type="HOGENOM" id="CLU_034353_1_1_1"/>
<keyword evidence="1" id="KW-0732">Signal</keyword>
<feature type="chain" id="PRO_5003072779" evidence="1">
    <location>
        <begin position="30"/>
        <end position="391"/>
    </location>
</feature>
<proteinExistence type="predicted"/>
<keyword evidence="3" id="KW-1185">Reference proteome</keyword>
<evidence type="ECO:0000313" key="2">
    <source>
        <dbReference type="EMBL" id="CAZ83770.1"/>
    </source>
</evidence>
<dbReference type="RefSeq" id="XP_002839579.1">
    <property type="nucleotide sequence ID" value="XM_002839533.1"/>
</dbReference>
<dbReference type="Proteomes" id="UP000006911">
    <property type="component" value="Unassembled WGS sequence"/>
</dbReference>
<evidence type="ECO:0000256" key="1">
    <source>
        <dbReference type="SAM" id="SignalP"/>
    </source>
</evidence>